<reference evidence="1 2" key="1">
    <citation type="submission" date="2016-10" db="EMBL/GenBank/DDBJ databases">
        <authorList>
            <person name="de Groot N.N."/>
        </authorList>
    </citation>
    <scope>NUCLEOTIDE SEQUENCE [LARGE SCALE GENOMIC DNA]</scope>
    <source>
        <strain evidence="1 2">Nm24</strain>
    </source>
</reference>
<organism evidence="1 2">
    <name type="scientific">Nitrosomonas eutropha</name>
    <dbReference type="NCBI Taxonomy" id="916"/>
    <lineage>
        <taxon>Bacteria</taxon>
        <taxon>Pseudomonadati</taxon>
        <taxon>Pseudomonadota</taxon>
        <taxon>Betaproteobacteria</taxon>
        <taxon>Nitrosomonadales</taxon>
        <taxon>Nitrosomonadaceae</taxon>
        <taxon>Nitrosomonas</taxon>
    </lineage>
</organism>
<dbReference type="AlphaFoldDB" id="A0A1I7JCK6"/>
<sequence>MDGKRLLTEQALFKKGAKIAVSTENSMPFNKH</sequence>
<name>A0A1I7JCK6_9PROT</name>
<dbReference type="Proteomes" id="UP000183926">
    <property type="component" value="Unassembled WGS sequence"/>
</dbReference>
<gene>
    <name evidence="1" type="ORF">SAMN05216339_1213</name>
</gene>
<protein>
    <submittedName>
        <fullName evidence="1">Uncharacterized protein</fullName>
    </submittedName>
</protein>
<dbReference type="EMBL" id="FPBL01000021">
    <property type="protein sequence ID" value="SFU82922.1"/>
    <property type="molecule type" value="Genomic_DNA"/>
</dbReference>
<accession>A0A1I7JCK6</accession>
<evidence type="ECO:0000313" key="2">
    <source>
        <dbReference type="Proteomes" id="UP000183926"/>
    </source>
</evidence>
<evidence type="ECO:0000313" key="1">
    <source>
        <dbReference type="EMBL" id="SFU82922.1"/>
    </source>
</evidence>
<proteinExistence type="predicted"/>